<evidence type="ECO:0000256" key="6">
    <source>
        <dbReference type="ARBA" id="ARBA00022801"/>
    </source>
</evidence>
<dbReference type="OrthoDB" id="5288740at2"/>
<protein>
    <recommendedName>
        <fullName evidence="10">M18 family aminopeptidase</fullName>
        <ecNumber evidence="10">3.4.11.-</ecNumber>
    </recommendedName>
</protein>
<dbReference type="CDD" id="cd05658">
    <property type="entry name" value="M18_DAP"/>
    <property type="match status" value="1"/>
</dbReference>
<keyword evidence="5 9" id="KW-0479">Metal-binding</keyword>
<dbReference type="PANTHER" id="PTHR28570:SF3">
    <property type="entry name" value="ASPARTYL AMINOPEPTIDASE"/>
    <property type="match status" value="1"/>
</dbReference>
<dbReference type="GO" id="GO:0006508">
    <property type="term" value="P:proteolysis"/>
    <property type="evidence" value="ECO:0007669"/>
    <property type="project" value="UniProtKB-KW"/>
</dbReference>
<keyword evidence="12" id="KW-1185">Reference proteome</keyword>
<name>A0A0C5VNZ6_9GAMM</name>
<dbReference type="GO" id="GO:0005737">
    <property type="term" value="C:cytoplasm"/>
    <property type="evidence" value="ECO:0007669"/>
    <property type="project" value="UniProtKB-ARBA"/>
</dbReference>
<evidence type="ECO:0000313" key="12">
    <source>
        <dbReference type="Proteomes" id="UP000032266"/>
    </source>
</evidence>
<dbReference type="KEGG" id="gsn:YC6258_04360"/>
<dbReference type="Proteomes" id="UP000032266">
    <property type="component" value="Chromosome"/>
</dbReference>
<dbReference type="HOGENOM" id="CLU_019532_2_0_6"/>
<keyword evidence="4 9" id="KW-0645">Protease</keyword>
<dbReference type="EMBL" id="CP007142">
    <property type="protein sequence ID" value="AJQ96392.1"/>
    <property type="molecule type" value="Genomic_DNA"/>
</dbReference>
<dbReference type="STRING" id="1445510.YC6258_04360"/>
<dbReference type="SUPFAM" id="SSF101821">
    <property type="entry name" value="Aminopeptidase/glucanase lid domain"/>
    <property type="match status" value="1"/>
</dbReference>
<dbReference type="GO" id="GO:0008237">
    <property type="term" value="F:metallopeptidase activity"/>
    <property type="evidence" value="ECO:0007669"/>
    <property type="project" value="UniProtKB-KW"/>
</dbReference>
<evidence type="ECO:0000256" key="5">
    <source>
        <dbReference type="ARBA" id="ARBA00022723"/>
    </source>
</evidence>
<dbReference type="PATRIC" id="fig|1445510.3.peg.4325"/>
<dbReference type="AlphaFoldDB" id="A0A0C5VNZ6"/>
<dbReference type="NCBIfam" id="NF002759">
    <property type="entry name" value="PRK02813.1"/>
    <property type="match status" value="1"/>
</dbReference>
<evidence type="ECO:0000256" key="8">
    <source>
        <dbReference type="ARBA" id="ARBA00023049"/>
    </source>
</evidence>
<sequence length="430" mass="47159">MSDLLVIQELLDFLGKSPTPFHAVQQVTEQLLKAGYVRLDEKQSWQLAPEGKYFTTRNDSSLIAFHTGRHDPTEAGIRMMGAHTDSPALKVKPSPVTINKGYLQLAVEVYGGVLLNPWFDRDLSLAGRVSYKTNDGILKNALIDFRTPIAIIPSLAIHLDRTQNESKKINPQTDLPPILAQVSNSENFSFESLLKDQINDDALAEVLDWELFFYDTQLPAEVGLNKEFIASARLDNLLSCFIGLQSFINSDASQPALIVFNDHEEVGSASASGADGPFLKQVLERWIGDSAETFVQTISRSLMISVDNAHGVHPNFASWHEPDHQPILNSGPVIKINANQRYASNSTSQALFRHICQQVNVPVQVFVVRSDLACGSTIGPITATNLGVNTVDVGVATFAMHSIRETAGAKDPLLLLKALQHFFNSSSISA</sequence>
<dbReference type="SUPFAM" id="SSF53187">
    <property type="entry name" value="Zn-dependent exopeptidases"/>
    <property type="match status" value="1"/>
</dbReference>
<evidence type="ECO:0000256" key="7">
    <source>
        <dbReference type="ARBA" id="ARBA00022833"/>
    </source>
</evidence>
<dbReference type="EC" id="3.4.11.-" evidence="10"/>
<evidence type="ECO:0000256" key="9">
    <source>
        <dbReference type="RuleBase" id="RU004386"/>
    </source>
</evidence>
<evidence type="ECO:0000256" key="3">
    <source>
        <dbReference type="ARBA" id="ARBA00022438"/>
    </source>
</evidence>
<dbReference type="FunFam" id="2.30.250.10:FF:000003">
    <property type="entry name" value="Probable M18 family aminopeptidase 2"/>
    <property type="match status" value="1"/>
</dbReference>
<dbReference type="GO" id="GO:0008270">
    <property type="term" value="F:zinc ion binding"/>
    <property type="evidence" value="ECO:0007669"/>
    <property type="project" value="InterPro"/>
</dbReference>
<dbReference type="InterPro" id="IPR023358">
    <property type="entry name" value="Peptidase_M18_dom2"/>
</dbReference>
<dbReference type="RefSeq" id="WP_044618403.1">
    <property type="nucleotide sequence ID" value="NZ_CP007142.1"/>
</dbReference>
<keyword evidence="7 9" id="KW-0862">Zinc</keyword>
<comment type="cofactor">
    <cofactor evidence="1 10">
        <name>Zn(2+)</name>
        <dbReference type="ChEBI" id="CHEBI:29105"/>
    </cofactor>
</comment>
<dbReference type="Gene3D" id="2.30.250.10">
    <property type="entry name" value="Aminopeptidase i, Domain 2"/>
    <property type="match status" value="1"/>
</dbReference>
<keyword evidence="8 9" id="KW-0482">Metalloprotease</keyword>
<proteinExistence type="inferred from homology"/>
<evidence type="ECO:0000256" key="4">
    <source>
        <dbReference type="ARBA" id="ARBA00022670"/>
    </source>
</evidence>
<gene>
    <name evidence="11" type="ORF">YC6258_04360</name>
</gene>
<dbReference type="GO" id="GO:0004177">
    <property type="term" value="F:aminopeptidase activity"/>
    <property type="evidence" value="ECO:0007669"/>
    <property type="project" value="UniProtKB-KW"/>
</dbReference>
<dbReference type="InterPro" id="IPR001948">
    <property type="entry name" value="Peptidase_M18"/>
</dbReference>
<keyword evidence="3 9" id="KW-0031">Aminopeptidase</keyword>
<dbReference type="PANTHER" id="PTHR28570">
    <property type="entry name" value="ASPARTYL AMINOPEPTIDASE"/>
    <property type="match status" value="1"/>
</dbReference>
<evidence type="ECO:0000313" key="11">
    <source>
        <dbReference type="EMBL" id="AJQ96392.1"/>
    </source>
</evidence>
<reference evidence="11 12" key="1">
    <citation type="submission" date="2014-01" db="EMBL/GenBank/DDBJ databases">
        <title>Full genme sequencing of cellulolytic bacterium Gynuella sunshinyii YC6258T gen. nov., sp. nov.</title>
        <authorList>
            <person name="Khan H."/>
            <person name="Chung E.J."/>
            <person name="Chung Y.R."/>
        </authorList>
    </citation>
    <scope>NUCLEOTIDE SEQUENCE [LARGE SCALE GENOMIC DNA]</scope>
    <source>
        <strain evidence="11 12">YC6258</strain>
    </source>
</reference>
<evidence type="ECO:0000256" key="2">
    <source>
        <dbReference type="ARBA" id="ARBA00008290"/>
    </source>
</evidence>
<comment type="similarity">
    <text evidence="2 9">Belongs to the peptidase M18 family.</text>
</comment>
<evidence type="ECO:0000256" key="1">
    <source>
        <dbReference type="ARBA" id="ARBA00001947"/>
    </source>
</evidence>
<dbReference type="Gene3D" id="3.40.630.10">
    <property type="entry name" value="Zn peptidases"/>
    <property type="match status" value="1"/>
</dbReference>
<dbReference type="Pfam" id="PF02127">
    <property type="entry name" value="Peptidase_M18"/>
    <property type="match status" value="1"/>
</dbReference>
<evidence type="ECO:0000256" key="10">
    <source>
        <dbReference type="RuleBase" id="RU004387"/>
    </source>
</evidence>
<accession>A0A0C5VNZ6</accession>
<keyword evidence="6 9" id="KW-0378">Hydrolase</keyword>
<dbReference type="PRINTS" id="PR00932">
    <property type="entry name" value="AMINO1PTASE"/>
</dbReference>
<organism evidence="11 12">
    <name type="scientific">Gynuella sunshinyii YC6258</name>
    <dbReference type="NCBI Taxonomy" id="1445510"/>
    <lineage>
        <taxon>Bacteria</taxon>
        <taxon>Pseudomonadati</taxon>
        <taxon>Pseudomonadota</taxon>
        <taxon>Gammaproteobacteria</taxon>
        <taxon>Oceanospirillales</taxon>
        <taxon>Saccharospirillaceae</taxon>
        <taxon>Gynuella</taxon>
    </lineage>
</organism>